<organism evidence="2 3">
    <name type="scientific">Stephanodiscus triporus</name>
    <dbReference type="NCBI Taxonomy" id="2934178"/>
    <lineage>
        <taxon>Eukaryota</taxon>
        <taxon>Sar</taxon>
        <taxon>Stramenopiles</taxon>
        <taxon>Ochrophyta</taxon>
        <taxon>Bacillariophyta</taxon>
        <taxon>Coscinodiscophyceae</taxon>
        <taxon>Thalassiosirophycidae</taxon>
        <taxon>Stephanodiscales</taxon>
        <taxon>Stephanodiscaceae</taxon>
        <taxon>Stephanodiscus</taxon>
    </lineage>
</organism>
<feature type="region of interest" description="Disordered" evidence="1">
    <location>
        <begin position="368"/>
        <end position="387"/>
    </location>
</feature>
<gene>
    <name evidence="2" type="ORF">ACHAW5_003088</name>
</gene>
<protein>
    <submittedName>
        <fullName evidence="2">Uncharacterized protein</fullName>
    </submittedName>
</protein>
<dbReference type="EMBL" id="JALLAZ020001850">
    <property type="protein sequence ID" value="KAL3761540.1"/>
    <property type="molecule type" value="Genomic_DNA"/>
</dbReference>
<dbReference type="Proteomes" id="UP001530315">
    <property type="component" value="Unassembled WGS sequence"/>
</dbReference>
<dbReference type="AlphaFoldDB" id="A0ABD3MBQ6"/>
<evidence type="ECO:0000313" key="2">
    <source>
        <dbReference type="EMBL" id="KAL3761540.1"/>
    </source>
</evidence>
<evidence type="ECO:0000256" key="1">
    <source>
        <dbReference type="SAM" id="MobiDB-lite"/>
    </source>
</evidence>
<proteinExistence type="predicted"/>
<keyword evidence="3" id="KW-1185">Reference proteome</keyword>
<evidence type="ECO:0000313" key="3">
    <source>
        <dbReference type="Proteomes" id="UP001530315"/>
    </source>
</evidence>
<feature type="region of interest" description="Disordered" evidence="1">
    <location>
        <begin position="183"/>
        <end position="210"/>
    </location>
</feature>
<comment type="caution">
    <text evidence="2">The sequence shown here is derived from an EMBL/GenBank/DDBJ whole genome shotgun (WGS) entry which is preliminary data.</text>
</comment>
<reference evidence="2 3" key="1">
    <citation type="submission" date="2024-10" db="EMBL/GenBank/DDBJ databases">
        <title>Updated reference genomes for cyclostephanoid diatoms.</title>
        <authorList>
            <person name="Roberts W.R."/>
            <person name="Alverson A.J."/>
        </authorList>
    </citation>
    <scope>NUCLEOTIDE SEQUENCE [LARGE SCALE GENOMIC DNA]</scope>
    <source>
        <strain evidence="2 3">AJA276-08</strain>
    </source>
</reference>
<accession>A0ABD3MBQ6</accession>
<sequence length="610" mass="64935">MDSILNNALNLFPVTQTPQQAQVKLQKLTHTSTGRGPTEIQKILASSLYDDGVEYMSTLDMNRAASYTFGYRNSHGGGRDGTTTLAAACAPGGPGGSSARVVESVADEMWELLVDLTLSKYARHSPLALTKTICLTQHVLLHGSEACAMDGEILRRVEMAVEPLRSLNTALVERRVLERILNSDDDGASSSSYGGDDDVFAPSPEGLGHQLSQLGTRASATMLRLRGGSVDKGHPVRTAASKLYDIISNPNNLRQMRMTLQRQQQPGDSLVPIGSAKQVGYITDEGRYRVLQEKMAVEERALRRKQYLEQQRMNQTRSNLAGTSATDSFGGGYTSNAGGVSGGKLVVGAAHSLADMIESARYQLEQHKTRHNQEISSLRKGYSDDPSARARRLEELERNRVEYDPEFIRKEKALQDALEYLEEMLRLEQEKVGDLLDGVLSGSNNDGMESGGTAFGDNTDGADLLGFDGGAAPRVDVFGGGPSSFAATGNLGADASADLLGFGGLNSGGPISPQPLPTNSTVTGYVVGQPINLEYNSNETHVGGIAGNSSSLNMRPSLVTGIIGGAGNGSNLSGVLVSPHLPSVGGVHGTMQDEEAEAEKSRKINLAEVV</sequence>
<name>A0ABD3MBQ6_9STRA</name>